<feature type="chain" id="PRO_5046706626" evidence="1">
    <location>
        <begin position="25"/>
        <end position="474"/>
    </location>
</feature>
<gene>
    <name evidence="4" type="ORF">QWJ38_02080</name>
</gene>
<accession>A0ABT8DMA2</accession>
<feature type="domain" description="Peptidase M16 N-terminal" evidence="2">
    <location>
        <begin position="78"/>
        <end position="200"/>
    </location>
</feature>
<name>A0ABT8DMA2_9BURK</name>
<organism evidence="4 5">
    <name type="scientific">Roseateles violae</name>
    <dbReference type="NCBI Taxonomy" id="3058042"/>
    <lineage>
        <taxon>Bacteria</taxon>
        <taxon>Pseudomonadati</taxon>
        <taxon>Pseudomonadota</taxon>
        <taxon>Betaproteobacteria</taxon>
        <taxon>Burkholderiales</taxon>
        <taxon>Sphaerotilaceae</taxon>
        <taxon>Roseateles</taxon>
    </lineage>
</organism>
<dbReference type="Pfam" id="PF05193">
    <property type="entry name" value="Peptidase_M16_C"/>
    <property type="match status" value="1"/>
</dbReference>
<comment type="caution">
    <text evidence="4">The sequence shown here is derived from an EMBL/GenBank/DDBJ whole genome shotgun (WGS) entry which is preliminary data.</text>
</comment>
<dbReference type="PANTHER" id="PTHR11851">
    <property type="entry name" value="METALLOPROTEASE"/>
    <property type="match status" value="1"/>
</dbReference>
<evidence type="ECO:0000256" key="1">
    <source>
        <dbReference type="SAM" id="SignalP"/>
    </source>
</evidence>
<reference evidence="4 5" key="1">
    <citation type="submission" date="2023-06" db="EMBL/GenBank/DDBJ databases">
        <title>Pelomonas sp. PFR6 16S ribosomal RNA gene Genome sequencing and assembly.</title>
        <authorList>
            <person name="Woo H."/>
        </authorList>
    </citation>
    <scope>NUCLEOTIDE SEQUENCE [LARGE SCALE GENOMIC DNA]</scope>
    <source>
        <strain evidence="4 5">PFR6</strain>
    </source>
</reference>
<dbReference type="InterPro" id="IPR011765">
    <property type="entry name" value="Pept_M16_N"/>
</dbReference>
<keyword evidence="1" id="KW-0732">Signal</keyword>
<dbReference type="Pfam" id="PF00675">
    <property type="entry name" value="Peptidase_M16"/>
    <property type="match status" value="1"/>
</dbReference>
<feature type="domain" description="Peptidase M16 C-terminal" evidence="3">
    <location>
        <begin position="210"/>
        <end position="388"/>
    </location>
</feature>
<evidence type="ECO:0000259" key="3">
    <source>
        <dbReference type="Pfam" id="PF05193"/>
    </source>
</evidence>
<evidence type="ECO:0000313" key="5">
    <source>
        <dbReference type="Proteomes" id="UP001228044"/>
    </source>
</evidence>
<dbReference type="InterPro" id="IPR011249">
    <property type="entry name" value="Metalloenz_LuxS/M16"/>
</dbReference>
<feature type="signal peptide" evidence="1">
    <location>
        <begin position="1"/>
        <end position="24"/>
    </location>
</feature>
<proteinExistence type="predicted"/>
<dbReference type="EMBL" id="JAUHHC010000001">
    <property type="protein sequence ID" value="MDN3919058.1"/>
    <property type="molecule type" value="Genomic_DNA"/>
</dbReference>
<dbReference type="Gene3D" id="3.30.830.10">
    <property type="entry name" value="Metalloenzyme, LuxS/M16 peptidase-like"/>
    <property type="match status" value="2"/>
</dbReference>
<dbReference type="InterPro" id="IPR050361">
    <property type="entry name" value="MPP/UQCRC_Complex"/>
</dbReference>
<dbReference type="PANTHER" id="PTHR11851:SF224">
    <property type="entry name" value="PROCESSING PROTEASE"/>
    <property type="match status" value="1"/>
</dbReference>
<evidence type="ECO:0000259" key="2">
    <source>
        <dbReference type="Pfam" id="PF00675"/>
    </source>
</evidence>
<dbReference type="Proteomes" id="UP001228044">
    <property type="component" value="Unassembled WGS sequence"/>
</dbReference>
<dbReference type="RefSeq" id="WP_290357377.1">
    <property type="nucleotide sequence ID" value="NZ_JAUHHC010000001.1"/>
</dbReference>
<evidence type="ECO:0000313" key="4">
    <source>
        <dbReference type="EMBL" id="MDN3919058.1"/>
    </source>
</evidence>
<sequence>MIRLIKSTPHLLVAALMAAGLAHAAEPRLPKELPAFGQDKPLPVPQITKKTLANGLEIWVVPRQGLPRVDYVLALRGAGLAADAADKPGFANLLAGLLNEGTARRDSRAIAEATQGLGGEIAASSSLDGITVAANALPSNAAALMELLAEVARMPAFPKNEVALAKANAQQSLKASEANPQFRAERALDAAIFGAHPYGSTRPTAAAIESVTPELLRAEHARRFRPGRALLVVTGRIAPAEAIKLAEAAFGDWKAQGEAPAAVPAAVAASGAAPARRLLERPGSVQSTLRIGRAGIAAPAADLVPLRLASTIIGGGFSSRVNLNLREEKGYTYGASAGARSYREGGAIVGGADVRNEVTAASLKEFFAEYQRLGQELVGEEEMAMNKRYVAGGYLISTQLQGSMARQLAGNWLIGLPSDFLGSYVPLVQKVTAEQVREIGRKYFDPATQSIVVVGDKAVAEQLKPWGEFTPQAK</sequence>
<keyword evidence="5" id="KW-1185">Reference proteome</keyword>
<dbReference type="InterPro" id="IPR007863">
    <property type="entry name" value="Peptidase_M16_C"/>
</dbReference>
<protein>
    <submittedName>
        <fullName evidence="4">Pitrilysin family protein</fullName>
    </submittedName>
</protein>
<dbReference type="SUPFAM" id="SSF63411">
    <property type="entry name" value="LuxS/MPP-like metallohydrolase"/>
    <property type="match status" value="2"/>
</dbReference>